<name>A0A4R9GWZ9_9LEPT</name>
<protein>
    <submittedName>
        <fullName evidence="1">Uncharacterized protein</fullName>
    </submittedName>
</protein>
<organism evidence="1 2">
    <name type="scientific">Leptospira andrefontaineae</name>
    <dbReference type="NCBI Taxonomy" id="2484976"/>
    <lineage>
        <taxon>Bacteria</taxon>
        <taxon>Pseudomonadati</taxon>
        <taxon>Spirochaetota</taxon>
        <taxon>Spirochaetia</taxon>
        <taxon>Leptospirales</taxon>
        <taxon>Leptospiraceae</taxon>
        <taxon>Leptospira</taxon>
    </lineage>
</organism>
<evidence type="ECO:0000313" key="1">
    <source>
        <dbReference type="EMBL" id="TGK36241.1"/>
    </source>
</evidence>
<dbReference type="Gene3D" id="3.40.1350.10">
    <property type="match status" value="1"/>
</dbReference>
<dbReference type="EMBL" id="RQEY01000024">
    <property type="protein sequence ID" value="TGK36241.1"/>
    <property type="molecule type" value="Genomic_DNA"/>
</dbReference>
<evidence type="ECO:0000313" key="2">
    <source>
        <dbReference type="Proteomes" id="UP000298097"/>
    </source>
</evidence>
<dbReference type="Proteomes" id="UP000298097">
    <property type="component" value="Unassembled WGS sequence"/>
</dbReference>
<dbReference type="GO" id="GO:0003676">
    <property type="term" value="F:nucleic acid binding"/>
    <property type="evidence" value="ECO:0007669"/>
    <property type="project" value="InterPro"/>
</dbReference>
<sequence length="180" mass="20822">MKRESIMILQKSGIFAGLFLVVKPDGTQIFRPKQGLVADRVIREQHVTISKLRNRGYAAYFAVGYKEAIKRIDWYLDQRNSPEGNTEMEDSSSDHHGLAVPFKIDNNELISESRENSFVLGVEFGTLYGYLKWGRGEFQYQIRTVNIERIKEMLTQYPAVEYEIMQLNDDWASIGFRKAS</sequence>
<accession>A0A4R9GWZ9</accession>
<dbReference type="OrthoDB" id="1272564at2"/>
<dbReference type="AlphaFoldDB" id="A0A4R9GWZ9"/>
<dbReference type="RefSeq" id="WP_135775978.1">
    <property type="nucleotide sequence ID" value="NZ_RQEY01000024.1"/>
</dbReference>
<reference evidence="1" key="1">
    <citation type="journal article" date="2019" name="PLoS Negl. Trop. Dis.">
        <title>Revisiting the worldwide diversity of Leptospira species in the environment.</title>
        <authorList>
            <person name="Vincent A.T."/>
            <person name="Schiettekatte O."/>
            <person name="Bourhy P."/>
            <person name="Veyrier F.J."/>
            <person name="Picardeau M."/>
        </authorList>
    </citation>
    <scope>NUCLEOTIDE SEQUENCE [LARGE SCALE GENOMIC DNA]</scope>
    <source>
        <strain evidence="1">201800301</strain>
    </source>
</reference>
<keyword evidence="2" id="KW-1185">Reference proteome</keyword>
<gene>
    <name evidence="1" type="ORF">EHO65_18225</name>
</gene>
<proteinExistence type="predicted"/>
<comment type="caution">
    <text evidence="1">The sequence shown here is derived from an EMBL/GenBank/DDBJ whole genome shotgun (WGS) entry which is preliminary data.</text>
</comment>
<dbReference type="InterPro" id="IPR011856">
    <property type="entry name" value="tRNA_endonuc-like_dom_sf"/>
</dbReference>